<evidence type="ECO:0000313" key="1">
    <source>
        <dbReference type="EMBL" id="PWZ00238.1"/>
    </source>
</evidence>
<proteinExistence type="predicted"/>
<organism evidence="1 2">
    <name type="scientific">Testicularia cyperi</name>
    <dbReference type="NCBI Taxonomy" id="1882483"/>
    <lineage>
        <taxon>Eukaryota</taxon>
        <taxon>Fungi</taxon>
        <taxon>Dikarya</taxon>
        <taxon>Basidiomycota</taxon>
        <taxon>Ustilaginomycotina</taxon>
        <taxon>Ustilaginomycetes</taxon>
        <taxon>Ustilaginales</taxon>
        <taxon>Anthracoideaceae</taxon>
        <taxon>Testicularia</taxon>
    </lineage>
</organism>
<protein>
    <submittedName>
        <fullName evidence="1">Uncharacterized protein</fullName>
    </submittedName>
</protein>
<accession>A0A317XQR3</accession>
<dbReference type="AlphaFoldDB" id="A0A317XQR3"/>
<dbReference type="Proteomes" id="UP000246740">
    <property type="component" value="Unassembled WGS sequence"/>
</dbReference>
<reference evidence="1 2" key="1">
    <citation type="journal article" date="2018" name="Mol. Biol. Evol.">
        <title>Broad Genomic Sampling Reveals a Smut Pathogenic Ancestry of the Fungal Clade Ustilaginomycotina.</title>
        <authorList>
            <person name="Kijpornyongpan T."/>
            <person name="Mondo S.J."/>
            <person name="Barry K."/>
            <person name="Sandor L."/>
            <person name="Lee J."/>
            <person name="Lipzen A."/>
            <person name="Pangilinan J."/>
            <person name="LaButti K."/>
            <person name="Hainaut M."/>
            <person name="Henrissat B."/>
            <person name="Grigoriev I.V."/>
            <person name="Spatafora J.W."/>
            <person name="Aime M.C."/>
        </authorList>
    </citation>
    <scope>NUCLEOTIDE SEQUENCE [LARGE SCALE GENOMIC DNA]</scope>
    <source>
        <strain evidence="1 2">MCA 3645</strain>
    </source>
</reference>
<evidence type="ECO:0000313" key="2">
    <source>
        <dbReference type="Proteomes" id="UP000246740"/>
    </source>
</evidence>
<keyword evidence="2" id="KW-1185">Reference proteome</keyword>
<name>A0A317XQR3_9BASI</name>
<gene>
    <name evidence="1" type="ORF">BCV70DRAFT_200389</name>
</gene>
<dbReference type="InParanoid" id="A0A317XQR3"/>
<sequence length="130" mass="14648">MSFESSNVLQGVATHAEINVYDPKPPNTVQWCVEHQEESLVGVEAGKQATWAWAGRLTRRPCLSRGGKFRKGTDSVMGRRDVELDEYRYVTAPECVTHASLPRKDGRQVRIVSPSFVGSRLENKNKLFQD</sequence>
<dbReference type="EMBL" id="KZ819193">
    <property type="protein sequence ID" value="PWZ00238.1"/>
    <property type="molecule type" value="Genomic_DNA"/>
</dbReference>